<dbReference type="EMBL" id="UIVS01000001">
    <property type="protein sequence ID" value="SVP89979.1"/>
    <property type="molecule type" value="Genomic_DNA"/>
</dbReference>
<proteinExistence type="predicted"/>
<sequence>MKYPNERDHLLPINSNENFKYENELITQYHKSNQSTTQYNYDYKLKDKYNTQYNSDYKLKDKFNETKYDKFRDDLKDEISFQSFDLRDEKLEDMDINNKFNQFCFKLFHSDLSPKTYLFLFLSNILILFDNIFFDTTILICALLELFVTILFTFEVYINFILHVSFPRYGDWYTAQ</sequence>
<reference evidence="3" key="1">
    <citation type="submission" date="2018-07" db="EMBL/GenBank/DDBJ databases">
        <authorList>
            <person name="Quirk P.G."/>
            <person name="Krulwich T.A."/>
        </authorList>
    </citation>
    <scope>NUCLEOTIDE SEQUENCE</scope>
    <source>
        <strain evidence="3">Anand</strain>
    </source>
</reference>
<evidence type="ECO:0000313" key="3">
    <source>
        <dbReference type="EMBL" id="SVP89979.1"/>
    </source>
</evidence>
<evidence type="ECO:0000256" key="1">
    <source>
        <dbReference type="SAM" id="Phobius"/>
    </source>
</evidence>
<name>A0A3B0MXN8_THEAN</name>
<organism evidence="3">
    <name type="scientific">Theileria annulata</name>
    <dbReference type="NCBI Taxonomy" id="5874"/>
    <lineage>
        <taxon>Eukaryota</taxon>
        <taxon>Sar</taxon>
        <taxon>Alveolata</taxon>
        <taxon>Apicomplexa</taxon>
        <taxon>Aconoidasida</taxon>
        <taxon>Piroplasmida</taxon>
        <taxon>Theileriidae</taxon>
        <taxon>Theileria</taxon>
    </lineage>
</organism>
<feature type="transmembrane region" description="Helical" evidence="1">
    <location>
        <begin position="116"/>
        <end position="134"/>
    </location>
</feature>
<keyword evidence="1" id="KW-0472">Membrane</keyword>
<keyword evidence="1" id="KW-0812">Transmembrane</keyword>
<dbReference type="EMBL" id="UIVT01000001">
    <property type="protein sequence ID" value="SVP88835.1"/>
    <property type="molecule type" value="Genomic_DNA"/>
</dbReference>
<dbReference type="VEuPathDB" id="PiroplasmaDB:TA05635"/>
<gene>
    <name evidence="2" type="ORF">TAT_000068700</name>
    <name evidence="3" type="ORF">TAV_000068200</name>
</gene>
<evidence type="ECO:0000313" key="2">
    <source>
        <dbReference type="EMBL" id="SVP88835.1"/>
    </source>
</evidence>
<dbReference type="AlphaFoldDB" id="A0A3B0MXN8"/>
<accession>A0A3B0MXN8</accession>
<keyword evidence="1" id="KW-1133">Transmembrane helix</keyword>
<feature type="transmembrane region" description="Helical" evidence="1">
    <location>
        <begin position="146"/>
        <end position="166"/>
    </location>
</feature>
<protein>
    <submittedName>
        <fullName evidence="3">Uncharacterized protein</fullName>
    </submittedName>
</protein>